<dbReference type="Proteomes" id="UP001066276">
    <property type="component" value="Chromosome 4_2"/>
</dbReference>
<feature type="non-terminal residue" evidence="1">
    <location>
        <position position="1"/>
    </location>
</feature>
<reference evidence="1" key="1">
    <citation type="journal article" date="2022" name="bioRxiv">
        <title>Sequencing and chromosome-scale assembly of the giantPleurodeles waltlgenome.</title>
        <authorList>
            <person name="Brown T."/>
            <person name="Elewa A."/>
            <person name="Iarovenko S."/>
            <person name="Subramanian E."/>
            <person name="Araus A.J."/>
            <person name="Petzold A."/>
            <person name="Susuki M."/>
            <person name="Suzuki K.-i.T."/>
            <person name="Hayashi T."/>
            <person name="Toyoda A."/>
            <person name="Oliveira C."/>
            <person name="Osipova E."/>
            <person name="Leigh N.D."/>
            <person name="Simon A."/>
            <person name="Yun M.H."/>
        </authorList>
    </citation>
    <scope>NUCLEOTIDE SEQUENCE</scope>
    <source>
        <strain evidence="1">20211129_DDA</strain>
        <tissue evidence="1">Liver</tissue>
    </source>
</reference>
<dbReference type="AlphaFoldDB" id="A0AAV7SSJ6"/>
<organism evidence="1 2">
    <name type="scientific">Pleurodeles waltl</name>
    <name type="common">Iberian ribbed newt</name>
    <dbReference type="NCBI Taxonomy" id="8319"/>
    <lineage>
        <taxon>Eukaryota</taxon>
        <taxon>Metazoa</taxon>
        <taxon>Chordata</taxon>
        <taxon>Craniata</taxon>
        <taxon>Vertebrata</taxon>
        <taxon>Euteleostomi</taxon>
        <taxon>Amphibia</taxon>
        <taxon>Batrachia</taxon>
        <taxon>Caudata</taxon>
        <taxon>Salamandroidea</taxon>
        <taxon>Salamandridae</taxon>
        <taxon>Pleurodelinae</taxon>
        <taxon>Pleurodeles</taxon>
    </lineage>
</organism>
<dbReference type="EMBL" id="JANPWB010000008">
    <property type="protein sequence ID" value="KAJ1166986.1"/>
    <property type="molecule type" value="Genomic_DNA"/>
</dbReference>
<evidence type="ECO:0000313" key="2">
    <source>
        <dbReference type="Proteomes" id="UP001066276"/>
    </source>
</evidence>
<keyword evidence="2" id="KW-1185">Reference proteome</keyword>
<sequence>LLVEYISKSIREIPTPGDAKKEVKCTLHMDDVTLFCTDGKIGPVPAGGMQGLWQSILVKDQRGQITDKALRLLGPM</sequence>
<gene>
    <name evidence="1" type="ORF">NDU88_007379</name>
</gene>
<proteinExistence type="predicted"/>
<comment type="caution">
    <text evidence="1">The sequence shown here is derived from an EMBL/GenBank/DDBJ whole genome shotgun (WGS) entry which is preliminary data.</text>
</comment>
<name>A0AAV7SSJ6_PLEWA</name>
<protein>
    <submittedName>
        <fullName evidence="1">Uncharacterized protein</fullName>
    </submittedName>
</protein>
<accession>A0AAV7SSJ6</accession>
<evidence type="ECO:0000313" key="1">
    <source>
        <dbReference type="EMBL" id="KAJ1166986.1"/>
    </source>
</evidence>